<name>A0A948RY35_UNCEI</name>
<comment type="caution">
    <text evidence="2">The sequence shown here is derived from an EMBL/GenBank/DDBJ whole genome shotgun (WGS) entry which is preliminary data.</text>
</comment>
<evidence type="ECO:0000256" key="1">
    <source>
        <dbReference type="SAM" id="Phobius"/>
    </source>
</evidence>
<keyword evidence="1" id="KW-1133">Transmembrane helix</keyword>
<sequence>MNTAGDRISDRTPRGKLLGKVLTVLVLAAVMIPSAGWGQEIHGFIEGLNGVRLTEGGGFDEGSYTARETRFQLRLNDYGDTGEYFARLDYFFDSFDDRGGDLEIREAYFTYTGFGAVDFKIGRQITTWGTGDLLFINDVFPKDWQSFFIGREDQYLKAPMDVFRAGVYSGLFDINVIAMPRFEPDRLPTPDRLTFYNPMNMPIIPVEPENNLDKGEIAIRLSRQISGWEAALYGYRGYFRQPVGFNTTSQQTFYPRLNVYGASLRRGLLGGVFNLEGGYYDSRDDQDGDNPFVENSTLRGMAGFDRQLMTDLQLGLQGYFEQMQNHDLYAGGIQPGAYEKEELRQLYTMRLTRWLKYQTIMLSLFTFYSPTDEDFYVRANASYKLSDPMEVSLGANLFGGEYEQTLFGQFEDNDNVYLRLRYSF</sequence>
<dbReference type="Proteomes" id="UP000777784">
    <property type="component" value="Unassembled WGS sequence"/>
</dbReference>
<accession>A0A948RY35</accession>
<keyword evidence="1" id="KW-0472">Membrane</keyword>
<evidence type="ECO:0000313" key="2">
    <source>
        <dbReference type="EMBL" id="MBU2692086.1"/>
    </source>
</evidence>
<keyword evidence="1" id="KW-0812">Transmembrane</keyword>
<proteinExistence type="predicted"/>
<evidence type="ECO:0000313" key="3">
    <source>
        <dbReference type="Proteomes" id="UP000777784"/>
    </source>
</evidence>
<evidence type="ECO:0008006" key="4">
    <source>
        <dbReference type="Google" id="ProtNLM"/>
    </source>
</evidence>
<organism evidence="2 3">
    <name type="scientific">Eiseniibacteriota bacterium</name>
    <dbReference type="NCBI Taxonomy" id="2212470"/>
    <lineage>
        <taxon>Bacteria</taxon>
        <taxon>Candidatus Eiseniibacteriota</taxon>
    </lineage>
</organism>
<dbReference type="EMBL" id="JAHJDP010000084">
    <property type="protein sequence ID" value="MBU2692086.1"/>
    <property type="molecule type" value="Genomic_DNA"/>
</dbReference>
<reference evidence="2" key="1">
    <citation type="submission" date="2021-05" db="EMBL/GenBank/DDBJ databases">
        <title>Energy efficiency and biological interactions define the core microbiome of deep oligotrophic groundwater.</title>
        <authorList>
            <person name="Mehrshad M."/>
            <person name="Lopez-Fernandez M."/>
            <person name="Bell E."/>
            <person name="Bernier-Latmani R."/>
            <person name="Bertilsson S."/>
            <person name="Dopson M."/>
        </authorList>
    </citation>
    <scope>NUCLEOTIDE SEQUENCE</scope>
    <source>
        <strain evidence="2">Modern_marine.mb.64</strain>
    </source>
</reference>
<protein>
    <recommendedName>
        <fullName evidence="4">DUF1302 domain-containing protein</fullName>
    </recommendedName>
</protein>
<gene>
    <name evidence="2" type="ORF">KJ970_14290</name>
</gene>
<feature type="transmembrane region" description="Helical" evidence="1">
    <location>
        <begin position="17"/>
        <end position="37"/>
    </location>
</feature>
<dbReference type="AlphaFoldDB" id="A0A948RY35"/>